<dbReference type="AlphaFoldDB" id="A0A1T4TVH7"/>
<dbReference type="STRING" id="634771.SAMN04488128_106400"/>
<dbReference type="EMBL" id="FUWZ01000006">
    <property type="protein sequence ID" value="SKA44434.1"/>
    <property type="molecule type" value="Genomic_DNA"/>
</dbReference>
<dbReference type="Proteomes" id="UP000190367">
    <property type="component" value="Unassembled WGS sequence"/>
</dbReference>
<evidence type="ECO:0000256" key="1">
    <source>
        <dbReference type="SAM" id="SignalP"/>
    </source>
</evidence>
<dbReference type="RefSeq" id="WP_078672741.1">
    <property type="nucleotide sequence ID" value="NZ_FUWZ01000006.1"/>
</dbReference>
<keyword evidence="1" id="KW-0732">Signal</keyword>
<keyword evidence="3" id="KW-1185">Reference proteome</keyword>
<evidence type="ECO:0000313" key="3">
    <source>
        <dbReference type="Proteomes" id="UP000190367"/>
    </source>
</evidence>
<gene>
    <name evidence="2" type="ORF">SAMN04488128_106400</name>
</gene>
<evidence type="ECO:0000313" key="2">
    <source>
        <dbReference type="EMBL" id="SKA44434.1"/>
    </source>
</evidence>
<name>A0A1T4TVH7_9BACT</name>
<accession>A0A1T4TVH7</accession>
<sequence length="122" mass="13256">MKRILLFITLVAVGITAASYSTSGAQGEKPTHGNVIGQPSAAWTYTYYPSSWRGTPIHPDDAAFMYPYSYQLNYAAGIATRVAEEGTPPGVGRLFSVSHVRCLPGISQPAHSVYLLNFFLSR</sequence>
<protein>
    <submittedName>
        <fullName evidence="2">Uncharacterized protein</fullName>
    </submittedName>
</protein>
<proteinExistence type="predicted"/>
<feature type="signal peptide" evidence="1">
    <location>
        <begin position="1"/>
        <end position="17"/>
    </location>
</feature>
<organism evidence="2 3">
    <name type="scientific">Chitinophaga eiseniae</name>
    <dbReference type="NCBI Taxonomy" id="634771"/>
    <lineage>
        <taxon>Bacteria</taxon>
        <taxon>Pseudomonadati</taxon>
        <taxon>Bacteroidota</taxon>
        <taxon>Chitinophagia</taxon>
        <taxon>Chitinophagales</taxon>
        <taxon>Chitinophagaceae</taxon>
        <taxon>Chitinophaga</taxon>
    </lineage>
</organism>
<reference evidence="3" key="1">
    <citation type="submission" date="2017-02" db="EMBL/GenBank/DDBJ databases">
        <authorList>
            <person name="Varghese N."/>
            <person name="Submissions S."/>
        </authorList>
    </citation>
    <scope>NUCLEOTIDE SEQUENCE [LARGE SCALE GENOMIC DNA]</scope>
    <source>
        <strain evidence="3">DSM 22224</strain>
    </source>
</reference>
<feature type="chain" id="PRO_5012752576" evidence="1">
    <location>
        <begin position="18"/>
        <end position="122"/>
    </location>
</feature>